<accession>A0A9W5YBL2</accession>
<dbReference type="PANTHER" id="PTHR46558:SF11">
    <property type="entry name" value="HTH-TYPE TRANSCRIPTIONAL REGULATOR XRE"/>
    <property type="match status" value="1"/>
</dbReference>
<evidence type="ECO:0000256" key="1">
    <source>
        <dbReference type="ARBA" id="ARBA00023125"/>
    </source>
</evidence>
<name>A0A9W5YBL2_9FIRM</name>
<dbReference type="PANTHER" id="PTHR46558">
    <property type="entry name" value="TRACRIPTIONAL REGULATORY PROTEIN-RELATED-RELATED"/>
    <property type="match status" value="1"/>
</dbReference>
<dbReference type="GO" id="GO:0003677">
    <property type="term" value="F:DNA binding"/>
    <property type="evidence" value="ECO:0007669"/>
    <property type="project" value="UniProtKB-KW"/>
</dbReference>
<gene>
    <name evidence="3" type="ORF">SH1V18_20800</name>
</gene>
<dbReference type="SUPFAM" id="SSF47413">
    <property type="entry name" value="lambda repressor-like DNA-binding domains"/>
    <property type="match status" value="1"/>
</dbReference>
<dbReference type="CDD" id="cd00093">
    <property type="entry name" value="HTH_XRE"/>
    <property type="match status" value="1"/>
</dbReference>
<dbReference type="PROSITE" id="PS50943">
    <property type="entry name" value="HTH_CROC1"/>
    <property type="match status" value="1"/>
</dbReference>
<comment type="caution">
    <text evidence="3">The sequence shown here is derived from an EMBL/GenBank/DDBJ whole genome shotgun (WGS) entry which is preliminary data.</text>
</comment>
<dbReference type="Pfam" id="PF01381">
    <property type="entry name" value="HTH_3"/>
    <property type="match status" value="1"/>
</dbReference>
<reference evidence="3" key="1">
    <citation type="submission" date="2022-06" db="EMBL/GenBank/DDBJ databases">
        <title>Vallitalea longa sp. nov., an anaerobic bacterium isolated from marine sediment.</title>
        <authorList>
            <person name="Hirano S."/>
            <person name="Terahara T."/>
            <person name="Mori K."/>
            <person name="Hamada M."/>
            <person name="Matsumoto R."/>
            <person name="Kobayashi T."/>
        </authorList>
    </citation>
    <scope>NUCLEOTIDE SEQUENCE</scope>
    <source>
        <strain evidence="3">SH18-1</strain>
    </source>
</reference>
<dbReference type="EMBL" id="BRLB01000004">
    <property type="protein sequence ID" value="GKX29600.1"/>
    <property type="molecule type" value="Genomic_DNA"/>
</dbReference>
<dbReference type="InterPro" id="IPR001387">
    <property type="entry name" value="Cro/C1-type_HTH"/>
</dbReference>
<sequence>MKGCDCLIGQRLRELREENGLIQKDIAKLLNITTSAYGYYEQEKNDIDTKTLIFLSDYYNVSTDYILGRTNISKPIEEFLKEKQIDEKLRDIIEEIDKSNQGKFNNKSVNSHTKKFLTKMLSDVCEVAGDLNDIKADALK</sequence>
<evidence type="ECO:0000313" key="4">
    <source>
        <dbReference type="Proteomes" id="UP001144256"/>
    </source>
</evidence>
<proteinExistence type="predicted"/>
<dbReference type="InterPro" id="IPR010982">
    <property type="entry name" value="Lambda_DNA-bd_dom_sf"/>
</dbReference>
<dbReference type="Gene3D" id="1.10.260.40">
    <property type="entry name" value="lambda repressor-like DNA-binding domains"/>
    <property type="match status" value="1"/>
</dbReference>
<protein>
    <recommendedName>
        <fullName evidence="2">HTH cro/C1-type domain-containing protein</fullName>
    </recommendedName>
</protein>
<keyword evidence="4" id="KW-1185">Reference proteome</keyword>
<dbReference type="SMART" id="SM00530">
    <property type="entry name" value="HTH_XRE"/>
    <property type="match status" value="1"/>
</dbReference>
<evidence type="ECO:0000259" key="2">
    <source>
        <dbReference type="PROSITE" id="PS50943"/>
    </source>
</evidence>
<dbReference type="Proteomes" id="UP001144256">
    <property type="component" value="Unassembled WGS sequence"/>
</dbReference>
<evidence type="ECO:0000313" key="3">
    <source>
        <dbReference type="EMBL" id="GKX29600.1"/>
    </source>
</evidence>
<organism evidence="3 4">
    <name type="scientific">Vallitalea longa</name>
    <dbReference type="NCBI Taxonomy" id="2936439"/>
    <lineage>
        <taxon>Bacteria</taxon>
        <taxon>Bacillati</taxon>
        <taxon>Bacillota</taxon>
        <taxon>Clostridia</taxon>
        <taxon>Lachnospirales</taxon>
        <taxon>Vallitaleaceae</taxon>
        <taxon>Vallitalea</taxon>
    </lineage>
</organism>
<keyword evidence="1" id="KW-0238">DNA-binding</keyword>
<dbReference type="AlphaFoldDB" id="A0A9W5YBL2"/>
<feature type="domain" description="HTH cro/C1-type" evidence="2">
    <location>
        <begin position="12"/>
        <end position="66"/>
    </location>
</feature>